<dbReference type="GO" id="GO:0032436">
    <property type="term" value="P:positive regulation of proteasomal ubiquitin-dependent protein catabolic process"/>
    <property type="evidence" value="ECO:0007669"/>
    <property type="project" value="TreeGrafter"/>
</dbReference>
<dbReference type="EMBL" id="HACG01004462">
    <property type="protein sequence ID" value="CEK51327.1"/>
    <property type="molecule type" value="Transcribed_RNA"/>
</dbReference>
<dbReference type="GO" id="GO:0005634">
    <property type="term" value="C:nucleus"/>
    <property type="evidence" value="ECO:0007669"/>
    <property type="project" value="TreeGrafter"/>
</dbReference>
<feature type="domain" description="Protein kinase" evidence="1">
    <location>
        <begin position="1"/>
        <end position="125"/>
    </location>
</feature>
<proteinExistence type="predicted"/>
<dbReference type="InterPro" id="IPR024104">
    <property type="entry name" value="Tribbles/Ser_Thr_kinase_40"/>
</dbReference>
<dbReference type="PANTHER" id="PTHR22961">
    <property type="entry name" value="SER/THR PROTEIN KINASE-TRB"/>
    <property type="match status" value="1"/>
</dbReference>
<dbReference type="GO" id="GO:0005524">
    <property type="term" value="F:ATP binding"/>
    <property type="evidence" value="ECO:0007669"/>
    <property type="project" value="InterPro"/>
</dbReference>
<dbReference type="Gene3D" id="1.10.510.10">
    <property type="entry name" value="Transferase(Phosphotransferase) domain 1"/>
    <property type="match status" value="1"/>
</dbReference>
<sequence>IIMHAQLCNTSFLLMPVGNEGGSVNLFDHILYETQQTKEENIRKMYLEIVKIVKFCHENYIILRHMQLKRYEFYDDSRSLIRLADPFNICVCPVGNDLIGERNACPNYVAPEIFKKKEAYSGTKA</sequence>
<dbReference type="GO" id="GO:0031434">
    <property type="term" value="F:mitogen-activated protein kinase kinase binding"/>
    <property type="evidence" value="ECO:0007669"/>
    <property type="project" value="TreeGrafter"/>
</dbReference>
<feature type="non-terminal residue" evidence="2">
    <location>
        <position position="125"/>
    </location>
</feature>
<dbReference type="InterPro" id="IPR011009">
    <property type="entry name" value="Kinase-like_dom_sf"/>
</dbReference>
<protein>
    <recommendedName>
        <fullName evidence="1">Protein kinase domain-containing protein</fullName>
    </recommendedName>
</protein>
<dbReference type="GO" id="GO:0004672">
    <property type="term" value="F:protein kinase activity"/>
    <property type="evidence" value="ECO:0007669"/>
    <property type="project" value="InterPro"/>
</dbReference>
<dbReference type="PANTHER" id="PTHR22961:SF13">
    <property type="entry name" value="TRIBBLES"/>
    <property type="match status" value="1"/>
</dbReference>
<evidence type="ECO:0000313" key="2">
    <source>
        <dbReference type="EMBL" id="CEK51327.1"/>
    </source>
</evidence>
<name>A0A0B6Y4S7_9EUPU</name>
<organism evidence="2">
    <name type="scientific">Arion vulgaris</name>
    <dbReference type="NCBI Taxonomy" id="1028688"/>
    <lineage>
        <taxon>Eukaryota</taxon>
        <taxon>Metazoa</taxon>
        <taxon>Spiralia</taxon>
        <taxon>Lophotrochozoa</taxon>
        <taxon>Mollusca</taxon>
        <taxon>Gastropoda</taxon>
        <taxon>Heterobranchia</taxon>
        <taxon>Euthyneura</taxon>
        <taxon>Panpulmonata</taxon>
        <taxon>Eupulmonata</taxon>
        <taxon>Stylommatophora</taxon>
        <taxon>Helicina</taxon>
        <taxon>Arionoidea</taxon>
        <taxon>Arionidae</taxon>
        <taxon>Arion</taxon>
    </lineage>
</organism>
<dbReference type="InterPro" id="IPR000719">
    <property type="entry name" value="Prot_kinase_dom"/>
</dbReference>
<evidence type="ECO:0000259" key="1">
    <source>
        <dbReference type="PROSITE" id="PS50011"/>
    </source>
</evidence>
<gene>
    <name evidence="2" type="primary">ORF13138</name>
</gene>
<feature type="non-terminal residue" evidence="2">
    <location>
        <position position="1"/>
    </location>
</feature>
<reference evidence="2" key="1">
    <citation type="submission" date="2014-12" db="EMBL/GenBank/DDBJ databases">
        <title>Insight into the proteome of Arion vulgaris.</title>
        <authorList>
            <person name="Aradska J."/>
            <person name="Bulat T."/>
            <person name="Smidak R."/>
            <person name="Sarate P."/>
            <person name="Gangsoo J."/>
            <person name="Sialana F."/>
            <person name="Bilban M."/>
            <person name="Lubec G."/>
        </authorList>
    </citation>
    <scope>NUCLEOTIDE SEQUENCE</scope>
    <source>
        <tissue evidence="2">Skin</tissue>
    </source>
</reference>
<dbReference type="PROSITE" id="PS50011">
    <property type="entry name" value="PROTEIN_KINASE_DOM"/>
    <property type="match status" value="1"/>
</dbReference>
<accession>A0A0B6Y4S7</accession>
<dbReference type="SUPFAM" id="SSF56112">
    <property type="entry name" value="Protein kinase-like (PK-like)"/>
    <property type="match status" value="1"/>
</dbReference>
<dbReference type="AlphaFoldDB" id="A0A0B6Y4S7"/>